<comment type="caution">
    <text evidence="7">The sequence shown here is derived from an EMBL/GenBank/DDBJ whole genome shotgun (WGS) entry which is preliminary data.</text>
</comment>
<dbReference type="Proteomes" id="UP000317747">
    <property type="component" value="Unassembled WGS sequence"/>
</dbReference>
<evidence type="ECO:0000256" key="2">
    <source>
        <dbReference type="ARBA" id="ARBA00004665"/>
    </source>
</evidence>
<dbReference type="RefSeq" id="WP_128084316.1">
    <property type="nucleotide sequence ID" value="NZ_CP071406.1"/>
</dbReference>
<dbReference type="GO" id="GO:0052621">
    <property type="term" value="F:diguanylate cyclase activity"/>
    <property type="evidence" value="ECO:0007669"/>
    <property type="project" value="UniProtKB-EC"/>
</dbReference>
<evidence type="ECO:0000259" key="6">
    <source>
        <dbReference type="PROSITE" id="PS50887"/>
    </source>
</evidence>
<feature type="domain" description="GGDEF" evidence="6">
    <location>
        <begin position="387"/>
        <end position="517"/>
    </location>
</feature>
<dbReference type="InterPro" id="IPR043128">
    <property type="entry name" value="Rev_trsase/Diguanyl_cyclase"/>
</dbReference>
<keyword evidence="5" id="KW-1133">Transmembrane helix</keyword>
<dbReference type="SMART" id="SM00267">
    <property type="entry name" value="GGDEF"/>
    <property type="match status" value="1"/>
</dbReference>
<sequence length="526" mass="57184">MFREKIRLRSLLTLLSIGGVILTSGLLLGALLLFQKANIEESLLEGNIAYASKLADTTDRYLATAQRELAWSATQIRGLSDTQLLKAETERLRMQSGIFNSVLVVNSHAIVTAISPESLNLKGVRLDSPASQQAITTQKPFISNPFTSASGNYVVFLSQPLFSPEGHYLGYVGGTIYLKKHSILSEILSQHFYTKGSTVSVVSNDGLVIFSHDPARVGTKMPLSPALQKQLASTENGHFTLERDGRDFLTGYGTLRSTGWNIFVTGSSETVRTIQIKSAENALWFILIIIALTAAIIASLAGRIALPLEKLADQVRNEGNDPQSGALSAVKTWYYEADRLKEAAQEYRYIVARRLAALNNEAMTDPLTGLCNRRGFTALATASDSQHEQCVIAIDIDHFKKINDLYGHDAGDAALVRLASLLRQACRTGDVVSRFGGEEFILLLPHTTLADAASIAERIRETVSATTFPFAGTMTISAGVASLTEKGSDRESLIRRADEALYKAKAAGRNRVIMARPEGFIAFAPA</sequence>
<feature type="transmembrane region" description="Helical" evidence="5">
    <location>
        <begin position="12"/>
        <end position="34"/>
    </location>
</feature>
<evidence type="ECO:0000256" key="1">
    <source>
        <dbReference type="ARBA" id="ARBA00001946"/>
    </source>
</evidence>
<keyword evidence="8" id="KW-1185">Reference proteome</keyword>
<gene>
    <name evidence="7" type="ORF">FJW01_00240</name>
</gene>
<name>A0A506QW89_9GAMM</name>
<dbReference type="SUPFAM" id="SSF55073">
    <property type="entry name" value="Nucleotide cyclase"/>
    <property type="match status" value="1"/>
</dbReference>
<comment type="pathway">
    <text evidence="2">Purine metabolism; 3',5'-cyclic di-GMP biosynthesis.</text>
</comment>
<dbReference type="CDD" id="cd18773">
    <property type="entry name" value="PDC1_HK_sensor"/>
    <property type="match status" value="1"/>
</dbReference>
<feature type="transmembrane region" description="Helical" evidence="5">
    <location>
        <begin position="282"/>
        <end position="306"/>
    </location>
</feature>
<dbReference type="OrthoDB" id="9812260at2"/>
<dbReference type="EC" id="2.7.7.65" evidence="3"/>
<dbReference type="Pfam" id="PF00990">
    <property type="entry name" value="GGDEF"/>
    <property type="match status" value="1"/>
</dbReference>
<reference evidence="7 8" key="1">
    <citation type="submission" date="2019-06" db="EMBL/GenBank/DDBJ databases">
        <title>Taxogenomics and systematics of the genus Pantoea.</title>
        <authorList>
            <person name="Tambong J.T."/>
        </authorList>
    </citation>
    <scope>NUCLEOTIDE SEQUENCE [LARGE SCALE GENOMIC DNA]</scope>
    <source>
        <strain evidence="7 8">LMG 24200</strain>
    </source>
</reference>
<keyword evidence="5" id="KW-0812">Transmembrane</keyword>
<dbReference type="InterPro" id="IPR050469">
    <property type="entry name" value="Diguanylate_Cyclase"/>
</dbReference>
<dbReference type="InterPro" id="IPR054513">
    <property type="entry name" value="Dret_0059-like_sensor"/>
</dbReference>
<dbReference type="PANTHER" id="PTHR45138:SF9">
    <property type="entry name" value="DIGUANYLATE CYCLASE DGCM-RELATED"/>
    <property type="match status" value="1"/>
</dbReference>
<evidence type="ECO:0000256" key="5">
    <source>
        <dbReference type="SAM" id="Phobius"/>
    </source>
</evidence>
<dbReference type="EMBL" id="VHJA01000004">
    <property type="protein sequence ID" value="TPV50434.1"/>
    <property type="molecule type" value="Genomic_DNA"/>
</dbReference>
<dbReference type="CDD" id="cd01949">
    <property type="entry name" value="GGDEF"/>
    <property type="match status" value="1"/>
</dbReference>
<evidence type="ECO:0000256" key="4">
    <source>
        <dbReference type="ARBA" id="ARBA00034247"/>
    </source>
</evidence>
<dbReference type="Gene3D" id="3.30.450.20">
    <property type="entry name" value="PAS domain"/>
    <property type="match status" value="1"/>
</dbReference>
<dbReference type="FunFam" id="3.30.70.270:FF:000001">
    <property type="entry name" value="Diguanylate cyclase domain protein"/>
    <property type="match status" value="1"/>
</dbReference>
<accession>A0A506QW89</accession>
<dbReference type="InterPro" id="IPR029151">
    <property type="entry name" value="Sensor-like_sf"/>
</dbReference>
<dbReference type="InterPro" id="IPR000160">
    <property type="entry name" value="GGDEF_dom"/>
</dbReference>
<evidence type="ECO:0000313" key="8">
    <source>
        <dbReference type="Proteomes" id="UP000317747"/>
    </source>
</evidence>
<evidence type="ECO:0000256" key="3">
    <source>
        <dbReference type="ARBA" id="ARBA00012528"/>
    </source>
</evidence>
<dbReference type="SUPFAM" id="SSF103190">
    <property type="entry name" value="Sensory domain-like"/>
    <property type="match status" value="2"/>
</dbReference>
<comment type="catalytic activity">
    <reaction evidence="4">
        <text>2 GTP = 3',3'-c-di-GMP + 2 diphosphate</text>
        <dbReference type="Rhea" id="RHEA:24898"/>
        <dbReference type="ChEBI" id="CHEBI:33019"/>
        <dbReference type="ChEBI" id="CHEBI:37565"/>
        <dbReference type="ChEBI" id="CHEBI:58805"/>
        <dbReference type="EC" id="2.7.7.65"/>
    </reaction>
</comment>
<dbReference type="PROSITE" id="PS50887">
    <property type="entry name" value="GGDEF"/>
    <property type="match status" value="1"/>
</dbReference>
<dbReference type="Gene3D" id="3.30.70.270">
    <property type="match status" value="1"/>
</dbReference>
<protein>
    <recommendedName>
        <fullName evidence="3">diguanylate cyclase</fullName>
        <ecNumber evidence="3">2.7.7.65</ecNumber>
    </recommendedName>
</protein>
<dbReference type="Pfam" id="PF22309">
    <property type="entry name" value="HK-GC-Chemotax_sensor"/>
    <property type="match status" value="1"/>
</dbReference>
<dbReference type="PANTHER" id="PTHR45138">
    <property type="entry name" value="REGULATORY COMPONENTS OF SENSORY TRANSDUCTION SYSTEM"/>
    <property type="match status" value="1"/>
</dbReference>
<dbReference type="InterPro" id="IPR029787">
    <property type="entry name" value="Nucleotide_cyclase"/>
</dbReference>
<dbReference type="CDD" id="cd12912">
    <property type="entry name" value="PDC2_MCP_like"/>
    <property type="match status" value="1"/>
</dbReference>
<proteinExistence type="predicted"/>
<dbReference type="AlphaFoldDB" id="A0A506QW89"/>
<organism evidence="7 8">
    <name type="scientific">Pantoea deleyi</name>
    <dbReference type="NCBI Taxonomy" id="470932"/>
    <lineage>
        <taxon>Bacteria</taxon>
        <taxon>Pseudomonadati</taxon>
        <taxon>Pseudomonadota</taxon>
        <taxon>Gammaproteobacteria</taxon>
        <taxon>Enterobacterales</taxon>
        <taxon>Erwiniaceae</taxon>
        <taxon>Pantoea</taxon>
    </lineage>
</organism>
<comment type="cofactor">
    <cofactor evidence="1">
        <name>Mg(2+)</name>
        <dbReference type="ChEBI" id="CHEBI:18420"/>
    </cofactor>
</comment>
<keyword evidence="5" id="KW-0472">Membrane</keyword>
<dbReference type="NCBIfam" id="TIGR00254">
    <property type="entry name" value="GGDEF"/>
    <property type="match status" value="1"/>
</dbReference>
<evidence type="ECO:0000313" key="7">
    <source>
        <dbReference type="EMBL" id="TPV50434.1"/>
    </source>
</evidence>